<organism evidence="1">
    <name type="scientific">Rattus norvegicus</name>
    <name type="common">Rat</name>
    <dbReference type="NCBI Taxonomy" id="10116"/>
    <lineage>
        <taxon>Eukaryota</taxon>
        <taxon>Metazoa</taxon>
        <taxon>Chordata</taxon>
        <taxon>Craniata</taxon>
        <taxon>Vertebrata</taxon>
        <taxon>Euteleostomi</taxon>
        <taxon>Mammalia</taxon>
        <taxon>Eutheria</taxon>
        <taxon>Euarchontoglires</taxon>
        <taxon>Glires</taxon>
        <taxon>Rodentia</taxon>
        <taxon>Myomorpha</taxon>
        <taxon>Muroidea</taxon>
        <taxon>Muridae</taxon>
        <taxon>Murinae</taxon>
        <taxon>Rattus</taxon>
    </lineage>
</organism>
<sequence length="127" mass="14470">MMDASLMVGEMVENVMGERTCGSLPETVMERKSYSLGNRKRGPLSDLVFQSILNQERLIEDSLRRVCFEEDKQKKKGGQECELPEGKQTRRVGDTCSFVACLILTFLESTLRTETVLSLKMTEFCEF</sequence>
<protein>
    <submittedName>
        <fullName evidence="1">RCG26468, isoform CRA_a</fullName>
    </submittedName>
</protein>
<proteinExistence type="predicted"/>
<name>A6HQM4_RAT</name>
<reference evidence="1" key="2">
    <citation type="submission" date="2005-07" db="EMBL/GenBank/DDBJ databases">
        <authorList>
            <person name="Mural R.J."/>
            <person name="Li P.W."/>
            <person name="Adams M.D."/>
            <person name="Amanatides P.G."/>
            <person name="Baden-Tillson H."/>
            <person name="Barnstead M."/>
            <person name="Chin S.H."/>
            <person name="Dew I."/>
            <person name="Evans C.A."/>
            <person name="Ferriera S."/>
            <person name="Flanigan M."/>
            <person name="Fosler C."/>
            <person name="Glodek A."/>
            <person name="Gu Z."/>
            <person name="Holt R.A."/>
            <person name="Jennings D."/>
            <person name="Kraft C.L."/>
            <person name="Lu F."/>
            <person name="Nguyen T."/>
            <person name="Nusskern D.R."/>
            <person name="Pfannkoch C.M."/>
            <person name="Sitter C."/>
            <person name="Sutton G.G."/>
            <person name="Venter J.C."/>
            <person name="Wang Z."/>
            <person name="Woodage T."/>
            <person name="Zheng X.H."/>
            <person name="Zhong F."/>
        </authorList>
    </citation>
    <scope>NUCLEOTIDE SEQUENCE</scope>
    <source>
        <strain evidence="1">BN</strain>
    </source>
</reference>
<evidence type="ECO:0000313" key="1">
    <source>
        <dbReference type="EMBL" id="EDL80324.1"/>
    </source>
</evidence>
<reference evidence="1" key="1">
    <citation type="journal article" date="2005" name="Genome Res.">
        <title>Gene and alternative splicing annotation with AIR.</title>
        <authorList>
            <person name="Florea L."/>
            <person name="Di Francesco V."/>
            <person name="Miller J."/>
            <person name="Turner R."/>
            <person name="Yao A."/>
            <person name="Harris M."/>
            <person name="Walenz B."/>
            <person name="Mobarry C."/>
            <person name="Merkulov G.V."/>
            <person name="Charlab R."/>
            <person name="Dew I."/>
            <person name="Deng Z."/>
            <person name="Istrail S."/>
            <person name="Li P."/>
            <person name="Sutton G."/>
        </authorList>
    </citation>
    <scope>NUCLEOTIDE SEQUENCE</scope>
    <source>
        <strain evidence="1">BN</strain>
    </source>
</reference>
<dbReference type="AlphaFoldDB" id="A6HQM4"/>
<dbReference type="EMBL" id="CH473949">
    <property type="protein sequence ID" value="EDL80324.1"/>
    <property type="molecule type" value="Genomic_DNA"/>
</dbReference>
<gene>
    <name evidence="1" type="ORF">rCG_26468</name>
</gene>
<dbReference type="Proteomes" id="UP000234681">
    <property type="component" value="Chromosome 3"/>
</dbReference>
<accession>A6HQM4</accession>